<comment type="caution">
    <text evidence="1">The sequence shown here is derived from an EMBL/GenBank/DDBJ whole genome shotgun (WGS) entry which is preliminary data.</text>
</comment>
<reference evidence="1 2" key="1">
    <citation type="submission" date="2018-06" db="EMBL/GenBank/DDBJ databases">
        <title>Comparative genomics reveals the genomic features of Rhizophagus irregularis, R. cerebriforme, R. diaphanum and Gigaspora rosea, and their symbiotic lifestyle signature.</title>
        <authorList>
            <person name="Morin E."/>
            <person name="San Clemente H."/>
            <person name="Chen E.C.H."/>
            <person name="De La Providencia I."/>
            <person name="Hainaut M."/>
            <person name="Kuo A."/>
            <person name="Kohler A."/>
            <person name="Murat C."/>
            <person name="Tang N."/>
            <person name="Roy S."/>
            <person name="Loubradou J."/>
            <person name="Henrissat B."/>
            <person name="Grigoriev I.V."/>
            <person name="Corradi N."/>
            <person name="Roux C."/>
            <person name="Martin F.M."/>
        </authorList>
    </citation>
    <scope>NUCLEOTIDE SEQUENCE [LARGE SCALE GENOMIC DNA]</scope>
    <source>
        <strain evidence="1 2">DAOM 194757</strain>
    </source>
</reference>
<name>A0A397TT51_9GLOM</name>
<organism evidence="1 2">
    <name type="scientific">Gigaspora rosea</name>
    <dbReference type="NCBI Taxonomy" id="44941"/>
    <lineage>
        <taxon>Eukaryota</taxon>
        <taxon>Fungi</taxon>
        <taxon>Fungi incertae sedis</taxon>
        <taxon>Mucoromycota</taxon>
        <taxon>Glomeromycotina</taxon>
        <taxon>Glomeromycetes</taxon>
        <taxon>Diversisporales</taxon>
        <taxon>Gigasporaceae</taxon>
        <taxon>Gigaspora</taxon>
    </lineage>
</organism>
<proteinExistence type="predicted"/>
<dbReference type="AlphaFoldDB" id="A0A397TT51"/>
<dbReference type="Proteomes" id="UP000266673">
    <property type="component" value="Unassembled WGS sequence"/>
</dbReference>
<dbReference type="OrthoDB" id="2354161at2759"/>
<sequence length="184" mass="21807">MTLRALTPEYLDWYAKLVEVPSSLTDKIQLILYRAYMEETGLDPWVKPESARIKKDVDDYILQDSLPETQVMAPNKNRLYQYAIEHGINPKEFSIITDAERNRWAMGCFPADLERDIRFYRGGIKRKEDPRKYREFLTDRERLVGEELLRRSILKSGLSTAWLDDLMEEWEKIHAQFVQIFSQA</sequence>
<evidence type="ECO:0000313" key="2">
    <source>
        <dbReference type="Proteomes" id="UP000266673"/>
    </source>
</evidence>
<accession>A0A397TT51</accession>
<gene>
    <name evidence="1" type="ORF">C2G38_1144257</name>
</gene>
<keyword evidence="2" id="KW-1185">Reference proteome</keyword>
<dbReference type="EMBL" id="QKWP01003886">
    <property type="protein sequence ID" value="RIB00611.1"/>
    <property type="molecule type" value="Genomic_DNA"/>
</dbReference>
<evidence type="ECO:0000313" key="1">
    <source>
        <dbReference type="EMBL" id="RIB00611.1"/>
    </source>
</evidence>
<protein>
    <submittedName>
        <fullName evidence="1">Uncharacterized protein</fullName>
    </submittedName>
</protein>